<evidence type="ECO:0000313" key="2">
    <source>
        <dbReference type="Proteomes" id="UP000187158"/>
    </source>
</evidence>
<dbReference type="InterPro" id="IPR012455">
    <property type="entry name" value="DUF1660"/>
</dbReference>
<dbReference type="Proteomes" id="UP000187158">
    <property type="component" value="Unassembled WGS sequence"/>
</dbReference>
<comment type="caution">
    <text evidence="1">The sequence shown here is derived from an EMBL/GenBank/DDBJ whole genome shotgun (WGS) entry which is preliminary data.</text>
</comment>
<gene>
    <name evidence="1" type="ORF">BSO21_34675</name>
</gene>
<protein>
    <submittedName>
        <fullName evidence="1">Uncharacterized protein</fullName>
    </submittedName>
</protein>
<name>A0ABX3GF09_9BACL</name>
<organism evidence="1 2">
    <name type="scientific">Paenibacillus odorifer</name>
    <dbReference type="NCBI Taxonomy" id="189426"/>
    <lineage>
        <taxon>Bacteria</taxon>
        <taxon>Bacillati</taxon>
        <taxon>Bacillota</taxon>
        <taxon>Bacilli</taxon>
        <taxon>Bacillales</taxon>
        <taxon>Paenibacillaceae</taxon>
        <taxon>Paenibacillus</taxon>
    </lineage>
</organism>
<sequence length="36" mass="4297">MRKLICKLLGHKIVNNRGHWHSYCLRCGKDKVWGMD</sequence>
<reference evidence="1 2" key="1">
    <citation type="submission" date="2016-11" db="EMBL/GenBank/DDBJ databases">
        <title>Paenibacillus species isolates.</title>
        <authorList>
            <person name="Beno S.M."/>
        </authorList>
    </citation>
    <scope>NUCLEOTIDE SEQUENCE [LARGE SCALE GENOMIC DNA]</scope>
    <source>
        <strain evidence="1 2">FSL H7-0433</strain>
    </source>
</reference>
<dbReference type="RefSeq" id="WP_076221175.1">
    <property type="nucleotide sequence ID" value="NZ_MPVP01000763.1"/>
</dbReference>
<dbReference type="EMBL" id="MPVP01000763">
    <property type="protein sequence ID" value="OMC89931.1"/>
    <property type="molecule type" value="Genomic_DNA"/>
</dbReference>
<proteinExistence type="predicted"/>
<dbReference type="Pfam" id="PF07874">
    <property type="entry name" value="DUF1660"/>
    <property type="match status" value="1"/>
</dbReference>
<evidence type="ECO:0000313" key="1">
    <source>
        <dbReference type="EMBL" id="OMC89931.1"/>
    </source>
</evidence>
<keyword evidence="2" id="KW-1185">Reference proteome</keyword>
<accession>A0ABX3GF09</accession>